<dbReference type="HOGENOM" id="CLU_3053418_0_0_1"/>
<evidence type="ECO:0000313" key="1">
    <source>
        <dbReference type="EMBL" id="AES99602.1"/>
    </source>
</evidence>
<evidence type="ECO:0000313" key="3">
    <source>
        <dbReference type="Proteomes" id="UP000002051"/>
    </source>
</evidence>
<gene>
    <name evidence="1" type="ordered locus">MTR_5g082730</name>
</gene>
<organism evidence="1 3">
    <name type="scientific">Medicago truncatula</name>
    <name type="common">Barrel medic</name>
    <name type="synonym">Medicago tribuloides</name>
    <dbReference type="NCBI Taxonomy" id="3880"/>
    <lineage>
        <taxon>Eukaryota</taxon>
        <taxon>Viridiplantae</taxon>
        <taxon>Streptophyta</taxon>
        <taxon>Embryophyta</taxon>
        <taxon>Tracheophyta</taxon>
        <taxon>Spermatophyta</taxon>
        <taxon>Magnoliopsida</taxon>
        <taxon>eudicotyledons</taxon>
        <taxon>Gunneridae</taxon>
        <taxon>Pentapetalae</taxon>
        <taxon>rosids</taxon>
        <taxon>fabids</taxon>
        <taxon>Fabales</taxon>
        <taxon>Fabaceae</taxon>
        <taxon>Papilionoideae</taxon>
        <taxon>50 kb inversion clade</taxon>
        <taxon>NPAAA clade</taxon>
        <taxon>Hologalegina</taxon>
        <taxon>IRL clade</taxon>
        <taxon>Trifolieae</taxon>
        <taxon>Medicago</taxon>
    </lineage>
</organism>
<dbReference type="PaxDb" id="3880-AES99602"/>
<reference evidence="1 3" key="1">
    <citation type="journal article" date="2011" name="Nature">
        <title>The Medicago genome provides insight into the evolution of rhizobial symbioses.</title>
        <authorList>
            <person name="Young N.D."/>
            <person name="Debelle F."/>
            <person name="Oldroyd G.E."/>
            <person name="Geurts R."/>
            <person name="Cannon S.B."/>
            <person name="Udvardi M.K."/>
            <person name="Benedito V.A."/>
            <person name="Mayer K.F."/>
            <person name="Gouzy J."/>
            <person name="Schoof H."/>
            <person name="Van de Peer Y."/>
            <person name="Proost S."/>
            <person name="Cook D.R."/>
            <person name="Meyers B.C."/>
            <person name="Spannagl M."/>
            <person name="Cheung F."/>
            <person name="De Mita S."/>
            <person name="Krishnakumar V."/>
            <person name="Gundlach H."/>
            <person name="Zhou S."/>
            <person name="Mudge J."/>
            <person name="Bharti A.K."/>
            <person name="Murray J.D."/>
            <person name="Naoumkina M.A."/>
            <person name="Rosen B."/>
            <person name="Silverstein K.A."/>
            <person name="Tang H."/>
            <person name="Rombauts S."/>
            <person name="Zhao P.X."/>
            <person name="Zhou P."/>
            <person name="Barbe V."/>
            <person name="Bardou P."/>
            <person name="Bechner M."/>
            <person name="Bellec A."/>
            <person name="Berger A."/>
            <person name="Berges H."/>
            <person name="Bidwell S."/>
            <person name="Bisseling T."/>
            <person name="Choisne N."/>
            <person name="Couloux A."/>
            <person name="Denny R."/>
            <person name="Deshpande S."/>
            <person name="Dai X."/>
            <person name="Doyle J.J."/>
            <person name="Dudez A.M."/>
            <person name="Farmer A.D."/>
            <person name="Fouteau S."/>
            <person name="Franken C."/>
            <person name="Gibelin C."/>
            <person name="Gish J."/>
            <person name="Goldstein S."/>
            <person name="Gonzalez A.J."/>
            <person name="Green P.J."/>
            <person name="Hallab A."/>
            <person name="Hartog M."/>
            <person name="Hua A."/>
            <person name="Humphray S.J."/>
            <person name="Jeong D.H."/>
            <person name="Jing Y."/>
            <person name="Jocker A."/>
            <person name="Kenton S.M."/>
            <person name="Kim D.J."/>
            <person name="Klee K."/>
            <person name="Lai H."/>
            <person name="Lang C."/>
            <person name="Lin S."/>
            <person name="Macmil S.L."/>
            <person name="Magdelenat G."/>
            <person name="Matthews L."/>
            <person name="McCorrison J."/>
            <person name="Monaghan E.L."/>
            <person name="Mun J.H."/>
            <person name="Najar F.Z."/>
            <person name="Nicholson C."/>
            <person name="Noirot C."/>
            <person name="O'Bleness M."/>
            <person name="Paule C.R."/>
            <person name="Poulain J."/>
            <person name="Prion F."/>
            <person name="Qin B."/>
            <person name="Qu C."/>
            <person name="Retzel E.F."/>
            <person name="Riddle C."/>
            <person name="Sallet E."/>
            <person name="Samain S."/>
            <person name="Samson N."/>
            <person name="Sanders I."/>
            <person name="Saurat O."/>
            <person name="Scarpelli C."/>
            <person name="Schiex T."/>
            <person name="Segurens B."/>
            <person name="Severin A.J."/>
            <person name="Sherrier D.J."/>
            <person name="Shi R."/>
            <person name="Sims S."/>
            <person name="Singer S.R."/>
            <person name="Sinharoy S."/>
            <person name="Sterck L."/>
            <person name="Viollet A."/>
            <person name="Wang B.B."/>
            <person name="Wang K."/>
            <person name="Wang M."/>
            <person name="Wang X."/>
            <person name="Warfsmann J."/>
            <person name="Weissenbach J."/>
            <person name="White D.D."/>
            <person name="White J.D."/>
            <person name="Wiley G.B."/>
            <person name="Wincker P."/>
            <person name="Xing Y."/>
            <person name="Yang L."/>
            <person name="Yao Z."/>
            <person name="Ying F."/>
            <person name="Zhai J."/>
            <person name="Zhou L."/>
            <person name="Zuber A."/>
            <person name="Denarie J."/>
            <person name="Dixon R.A."/>
            <person name="May G.D."/>
            <person name="Schwartz D.C."/>
            <person name="Rogers J."/>
            <person name="Quetier F."/>
            <person name="Town C.D."/>
            <person name="Roe B.A."/>
        </authorList>
    </citation>
    <scope>NUCLEOTIDE SEQUENCE [LARGE SCALE GENOMIC DNA]</scope>
    <source>
        <strain evidence="1">A17</strain>
        <strain evidence="2 3">cv. Jemalong A17</strain>
    </source>
</reference>
<reference evidence="1 3" key="2">
    <citation type="journal article" date="2014" name="BMC Genomics">
        <title>An improved genome release (version Mt4.0) for the model legume Medicago truncatula.</title>
        <authorList>
            <person name="Tang H."/>
            <person name="Krishnakumar V."/>
            <person name="Bidwell S."/>
            <person name="Rosen B."/>
            <person name="Chan A."/>
            <person name="Zhou S."/>
            <person name="Gentzbittel L."/>
            <person name="Childs K.L."/>
            <person name="Yandell M."/>
            <person name="Gundlach H."/>
            <person name="Mayer K.F."/>
            <person name="Schwartz D.C."/>
            <person name="Town C.D."/>
        </authorList>
    </citation>
    <scope>GENOME REANNOTATION</scope>
    <source>
        <strain evidence="2 3">cv. Jemalong A17</strain>
    </source>
</reference>
<dbReference type="AlphaFoldDB" id="G7K242"/>
<name>G7K242_MEDTR</name>
<dbReference type="EnsemblPlants" id="AES99602">
    <property type="protein sequence ID" value="AES99602"/>
    <property type="gene ID" value="MTR_5g082730"/>
</dbReference>
<accession>G7K242</accession>
<keyword evidence="3" id="KW-1185">Reference proteome</keyword>
<reference evidence="2" key="3">
    <citation type="submission" date="2015-04" db="UniProtKB">
        <authorList>
            <consortium name="EnsemblPlants"/>
        </authorList>
    </citation>
    <scope>IDENTIFICATION</scope>
    <source>
        <strain evidence="2">cv. Jemalong A17</strain>
    </source>
</reference>
<sequence>MIVPLREMERSRDVSACYETLNEDESKVTLENLELVTSLIHFEIWGIYVSFDMA</sequence>
<evidence type="ECO:0000313" key="2">
    <source>
        <dbReference type="EnsemblPlants" id="AES99602"/>
    </source>
</evidence>
<proteinExistence type="predicted"/>
<dbReference type="EMBL" id="CM001221">
    <property type="protein sequence ID" value="AES99602.1"/>
    <property type="molecule type" value="Genomic_DNA"/>
</dbReference>
<protein>
    <submittedName>
        <fullName evidence="1 2">Uncharacterized protein</fullName>
    </submittedName>
</protein>
<dbReference type="Proteomes" id="UP000002051">
    <property type="component" value="Chromosome 5"/>
</dbReference>